<dbReference type="OrthoDB" id="1932233at2759"/>
<organism evidence="7 8">
    <name type="scientific">Stylophora pistillata</name>
    <name type="common">Smooth cauliflower coral</name>
    <dbReference type="NCBI Taxonomy" id="50429"/>
    <lineage>
        <taxon>Eukaryota</taxon>
        <taxon>Metazoa</taxon>
        <taxon>Cnidaria</taxon>
        <taxon>Anthozoa</taxon>
        <taxon>Hexacorallia</taxon>
        <taxon>Scleractinia</taxon>
        <taxon>Astrocoeniina</taxon>
        <taxon>Pocilloporidae</taxon>
        <taxon>Stylophora</taxon>
    </lineage>
</organism>
<comment type="caution">
    <text evidence="7">The sequence shown here is derived from an EMBL/GenBank/DDBJ whole genome shotgun (WGS) entry which is preliminary data.</text>
</comment>
<feature type="transmembrane region" description="Helical" evidence="6">
    <location>
        <begin position="48"/>
        <end position="67"/>
    </location>
</feature>
<dbReference type="Proteomes" id="UP000225706">
    <property type="component" value="Unassembled WGS sequence"/>
</dbReference>
<evidence type="ECO:0000256" key="5">
    <source>
        <dbReference type="ARBA" id="ARBA00023136"/>
    </source>
</evidence>
<evidence type="ECO:0000256" key="3">
    <source>
        <dbReference type="ARBA" id="ARBA00022692"/>
    </source>
</evidence>
<dbReference type="AlphaFoldDB" id="A0A2B4SCN1"/>
<evidence type="ECO:0000256" key="2">
    <source>
        <dbReference type="ARBA" id="ARBA00007649"/>
    </source>
</evidence>
<comment type="similarity">
    <text evidence="2">Belongs to the ORM family.</text>
</comment>
<evidence type="ECO:0000256" key="6">
    <source>
        <dbReference type="SAM" id="Phobius"/>
    </source>
</evidence>
<feature type="transmembrane region" description="Helical" evidence="6">
    <location>
        <begin position="21"/>
        <end position="42"/>
    </location>
</feature>
<reference evidence="8" key="1">
    <citation type="journal article" date="2017" name="bioRxiv">
        <title>Comparative analysis of the genomes of Stylophora pistillata and Acropora digitifera provides evidence for extensive differences between species of corals.</title>
        <authorList>
            <person name="Voolstra C.R."/>
            <person name="Li Y."/>
            <person name="Liew Y.J."/>
            <person name="Baumgarten S."/>
            <person name="Zoccola D."/>
            <person name="Flot J.-F."/>
            <person name="Tambutte S."/>
            <person name="Allemand D."/>
            <person name="Aranda M."/>
        </authorList>
    </citation>
    <scope>NUCLEOTIDE SEQUENCE [LARGE SCALE GENOMIC DNA]</scope>
</reference>
<gene>
    <name evidence="7" type="primary">ORMDL3</name>
    <name evidence="7" type="ORF">AWC38_SpisGene6830</name>
</gene>
<keyword evidence="4 6" id="KW-1133">Transmembrane helix</keyword>
<dbReference type="Pfam" id="PF04061">
    <property type="entry name" value="ORMDL"/>
    <property type="match status" value="1"/>
</dbReference>
<dbReference type="STRING" id="50429.A0A2B4SCN1"/>
<evidence type="ECO:0000256" key="4">
    <source>
        <dbReference type="ARBA" id="ARBA00022989"/>
    </source>
</evidence>
<evidence type="ECO:0000256" key="1">
    <source>
        <dbReference type="ARBA" id="ARBA00004141"/>
    </source>
</evidence>
<accession>A0A2B4SCN1</accession>
<evidence type="ECO:0000313" key="7">
    <source>
        <dbReference type="EMBL" id="PFX28434.1"/>
    </source>
</evidence>
<protein>
    <submittedName>
        <fullName evidence="7">ORM1-like protein 3</fullName>
    </submittedName>
</protein>
<dbReference type="PANTHER" id="PTHR12665">
    <property type="entry name" value="ORMDL PROTEINS"/>
    <property type="match status" value="1"/>
</dbReference>
<feature type="transmembrane region" description="Helical" evidence="6">
    <location>
        <begin position="101"/>
        <end position="116"/>
    </location>
</feature>
<keyword evidence="3 6" id="KW-0812">Transmembrane</keyword>
<dbReference type="GO" id="GO:0005789">
    <property type="term" value="C:endoplasmic reticulum membrane"/>
    <property type="evidence" value="ECO:0007669"/>
    <property type="project" value="InterPro"/>
</dbReference>
<keyword evidence="8" id="KW-1185">Reference proteome</keyword>
<dbReference type="InterPro" id="IPR007203">
    <property type="entry name" value="ORMDL"/>
</dbReference>
<comment type="subcellular location">
    <subcellularLocation>
        <location evidence="1">Membrane</location>
        <topology evidence="1">Multi-pass membrane protein</topology>
    </subcellularLocation>
</comment>
<name>A0A2B4SCN1_STYPI</name>
<evidence type="ECO:0000313" key="8">
    <source>
        <dbReference type="Proteomes" id="UP000225706"/>
    </source>
</evidence>
<dbReference type="GO" id="GO:2000303">
    <property type="term" value="P:regulation of ceramide biosynthetic process"/>
    <property type="evidence" value="ECO:0007669"/>
    <property type="project" value="UniProtKB-ARBA"/>
</dbReference>
<dbReference type="EMBL" id="LSMT01000083">
    <property type="protein sequence ID" value="PFX28434.1"/>
    <property type="molecule type" value="Genomic_DNA"/>
</dbReference>
<proteinExistence type="inferred from homology"/>
<sequence>MKTERGLSINNPNESWLESKGTWFTYVLLITIGHLVILSVPFLDTPTAWTLTNTFHNLSMFIFLHYLKGTPFQTADQGKARRLTHWEQLNNGEQFTETRKFFTLVPIFLFMVTSFYTKYDGIHFVFNSLSLLLLSLVPKFPQMYKVRLFGLNKY</sequence>
<keyword evidence="5 6" id="KW-0472">Membrane</keyword>
<dbReference type="PIRSF" id="PIRSF018147">
    <property type="entry name" value="ORMDL"/>
    <property type="match status" value="1"/>
</dbReference>